<sequence>MKRFAQSEPTANRRQIQFKLVDATDNITPEPGLNLVTLLGAMIVLKNGVDAGAAGVVDELDGGFYIYTFTVGECD</sequence>
<dbReference type="Proteomes" id="UP000885680">
    <property type="component" value="Unassembled WGS sequence"/>
</dbReference>
<proteinExistence type="predicted"/>
<dbReference type="EMBL" id="DRGN01000237">
    <property type="protein sequence ID" value="HEU01860.1"/>
    <property type="molecule type" value="Genomic_DNA"/>
</dbReference>
<reference evidence="1" key="1">
    <citation type="journal article" date="2020" name="mSystems">
        <title>Genome- and Community-Level Interaction Insights into Carbon Utilization and Element Cycling Functions of Hydrothermarchaeota in Hydrothermal Sediment.</title>
        <authorList>
            <person name="Zhou Z."/>
            <person name="Liu Y."/>
            <person name="Xu W."/>
            <person name="Pan J."/>
            <person name="Luo Z.H."/>
            <person name="Li M."/>
        </authorList>
    </citation>
    <scope>NUCLEOTIDE SEQUENCE</scope>
    <source>
        <strain evidence="1">HyVt-347</strain>
    </source>
</reference>
<feature type="non-terminal residue" evidence="1">
    <location>
        <position position="75"/>
    </location>
</feature>
<accession>A0A9C9THV2</accession>
<gene>
    <name evidence="1" type="ORF">ENH89_16325</name>
</gene>
<protein>
    <submittedName>
        <fullName evidence="1">Uncharacterized protein</fullName>
    </submittedName>
</protein>
<evidence type="ECO:0000313" key="2">
    <source>
        <dbReference type="Proteomes" id="UP000885680"/>
    </source>
</evidence>
<organism evidence="1 2">
    <name type="scientific">Aurantimonas coralicida</name>
    <dbReference type="NCBI Taxonomy" id="182270"/>
    <lineage>
        <taxon>Bacteria</taxon>
        <taxon>Pseudomonadati</taxon>
        <taxon>Pseudomonadota</taxon>
        <taxon>Alphaproteobacteria</taxon>
        <taxon>Hyphomicrobiales</taxon>
        <taxon>Aurantimonadaceae</taxon>
        <taxon>Aurantimonas</taxon>
    </lineage>
</organism>
<name>A0A9C9THV2_9HYPH</name>
<dbReference type="AlphaFoldDB" id="A0A9C9THV2"/>
<comment type="caution">
    <text evidence="1">The sequence shown here is derived from an EMBL/GenBank/DDBJ whole genome shotgun (WGS) entry which is preliminary data.</text>
</comment>
<evidence type="ECO:0000313" key="1">
    <source>
        <dbReference type="EMBL" id="HEU01860.1"/>
    </source>
</evidence>